<proteinExistence type="predicted"/>
<feature type="domain" description="Nucleoporin Nup120/160 beta-propeller" evidence="4">
    <location>
        <begin position="60"/>
        <end position="538"/>
    </location>
</feature>
<keyword evidence="3" id="KW-0539">Nucleus</keyword>
<dbReference type="InterPro" id="IPR021717">
    <property type="entry name" value="Nucleoporin_Nup160"/>
</dbReference>
<dbReference type="InParanoid" id="A0A0C3BC71"/>
<dbReference type="PANTHER" id="PTHR21286">
    <property type="entry name" value="NUCLEAR PORE COMPLEX PROTEIN NUP160"/>
    <property type="match status" value="1"/>
</dbReference>
<evidence type="ECO:0000259" key="6">
    <source>
        <dbReference type="Pfam" id="PF23347"/>
    </source>
</evidence>
<dbReference type="InterPro" id="IPR059141">
    <property type="entry name" value="Beta-prop_Nup120_160"/>
</dbReference>
<comment type="subcellular location">
    <subcellularLocation>
        <location evidence="1">Nucleus</location>
    </subcellularLocation>
</comment>
<sequence>MPGIPVAAQLSSLYPVAQVTSVPLQTLRRNTPLPPRPTESDPPAEHALFSTVLHTPTTGTILMRVIHCGLIVELISLSSDVPPVRFVFPATILSSPAIFLWESHEIHIIAVTSVGSLYRLVLPGSAGKLWHDQVTKNWCREHLIQHTRGNVEGVVHVQGTHTVAIGMTNGAILRLETEYLGDENNNDQWTETMFQHSSFLTSLTNFLPTLSSGSANGSEIISIASHPQPTDIGHIWTLSRDRTLRLWTAKSGCVSAKTLPLTPLERAVSIVPGSSSNESKPHVLLEAEPQKLLRVFSISLNPHKEQHFVLAFSPTPASSQSGGFFQLFSTDADYLHSIGTIQCSETSAHGHLQDFLVVDGNMLYVLWDRQGQSTVEKMVLSPGQMMGQSSAPSWLIASYPPEPELTPAYLDELLLSPGSMTDKFFQAIMRPGMFSALTLRTAVDQYTSACLTLPGPPSPRLMTTYATVGEHIAAVVGSTVNLHRDPHSGALLHANYWNALKRDWEGFIARCREVERSARWPLALGVGDKDEIIIVERERAGILVTEDFALQMHRLVSSSFPLDSQHALLGTLWTLRTKLSHQTVLNLESRVVGILHQETAFPFADIILDEAQRSNFVNDLDEGLEVWMSGRLQSIDNLDTAIHSVLDVVGGFDQEVKTEEDDSGLLFPVTSSEWARALTATYITSTIDARYALCLSLVTLLFFISEELDDWEPALLAEIFAVYRGIAMLRYLAQQPAGYSSAKAISNDDDVIARMRDMQVSKSQARFRPTYSLIHRLLAESSDTHLPGAAHRFLDSTALLQSTTPALVAKAEIMFCERLRLLGYYEVAREMLAWFPRTPGVSYVVARLLLNTGRPDDAAYLLEKLAGSFGIESGLSAEDNETLASVLPGAEIFYSDYAFYLHTASLFKSGSLVCHDVHFSQLALSVAHSEADTVGLWHSVIKGQIDLALYEEAYASLIACPHDKLKRECVSELVYRMCEENAVEKLMAFNFAGFADEVEDALAFKSRNADPRVRPFYSRILYTWYVLRGDYRSSALTMYQRARKLHDLIGDPAHLLALAEEQLEAYAVAINSLALLDRPNAWIIMPITIENDREARKRRKLSKYIPESKYAVGKYDSEIIDLADIQYEYALLSARLDLVRKDPSSLPMGEFLLSPISIVLKLAQCNRFNTAMATARSLNIDMTDLFAHLTGQCLRISRSPDSIIQEDLSDWLLTDRVSSWPGTHADRSWRYLRLSLERHDSTETDYKYSKVTLETILAFDRSTLPPPWLLQSLAEHHPEYLIRTALRYDVLEQALEYTMSLVRRTDALLARGPPQNPSSTWLPYALIDQVLAAAASEDNLSARAQSLRQDLQTDLANRTKRLHKLSQFSA</sequence>
<dbReference type="OrthoDB" id="67716at2759"/>
<keyword evidence="2" id="KW-0813">Transport</keyword>
<dbReference type="InterPro" id="IPR056536">
    <property type="entry name" value="TPR_NUP160_C"/>
</dbReference>
<evidence type="ECO:0000256" key="1">
    <source>
        <dbReference type="ARBA" id="ARBA00004123"/>
    </source>
</evidence>
<dbReference type="EMBL" id="KN832989">
    <property type="protein sequence ID" value="KIM83898.1"/>
    <property type="molecule type" value="Genomic_DNA"/>
</dbReference>
<evidence type="ECO:0000256" key="2">
    <source>
        <dbReference type="ARBA" id="ARBA00022448"/>
    </source>
</evidence>
<dbReference type="HOGENOM" id="CLU_002799_0_0_1"/>
<name>A0A0C3BC71_PILCF</name>
<evidence type="ECO:0000313" key="8">
    <source>
        <dbReference type="Proteomes" id="UP000054166"/>
    </source>
</evidence>
<dbReference type="Pfam" id="PF23300">
    <property type="entry name" value="HEAT_Nup120"/>
    <property type="match status" value="1"/>
</dbReference>
<feature type="domain" description="NUP160 C-terminal TPR" evidence="6">
    <location>
        <begin position="1122"/>
        <end position="1366"/>
    </location>
</feature>
<dbReference type="Proteomes" id="UP000054166">
    <property type="component" value="Unassembled WGS sequence"/>
</dbReference>
<reference evidence="7 8" key="1">
    <citation type="submission" date="2014-04" db="EMBL/GenBank/DDBJ databases">
        <authorList>
            <consortium name="DOE Joint Genome Institute"/>
            <person name="Kuo A."/>
            <person name="Tarkka M."/>
            <person name="Buscot F."/>
            <person name="Kohler A."/>
            <person name="Nagy L.G."/>
            <person name="Floudas D."/>
            <person name="Copeland A."/>
            <person name="Barry K.W."/>
            <person name="Cichocki N."/>
            <person name="Veneault-Fourrey C."/>
            <person name="LaButti K."/>
            <person name="Lindquist E.A."/>
            <person name="Lipzen A."/>
            <person name="Lundell T."/>
            <person name="Morin E."/>
            <person name="Murat C."/>
            <person name="Sun H."/>
            <person name="Tunlid A."/>
            <person name="Henrissat B."/>
            <person name="Grigoriev I.V."/>
            <person name="Hibbett D.S."/>
            <person name="Martin F."/>
            <person name="Nordberg H.P."/>
            <person name="Cantor M.N."/>
            <person name="Hua S.X."/>
        </authorList>
    </citation>
    <scope>NUCLEOTIDE SEQUENCE [LARGE SCALE GENOMIC DNA]</scope>
    <source>
        <strain evidence="7 8">F 1598</strain>
    </source>
</reference>
<evidence type="ECO:0000259" key="4">
    <source>
        <dbReference type="Pfam" id="PF11715"/>
    </source>
</evidence>
<dbReference type="STRING" id="765440.A0A0C3BC71"/>
<evidence type="ECO:0000313" key="7">
    <source>
        <dbReference type="EMBL" id="KIM83898.1"/>
    </source>
</evidence>
<evidence type="ECO:0000259" key="5">
    <source>
        <dbReference type="Pfam" id="PF23300"/>
    </source>
</evidence>
<gene>
    <name evidence="7" type="ORF">PILCRDRAFT_97024</name>
</gene>
<accession>A0A0C3BC71</accession>
<feature type="domain" description="Nucleoporin nup120-like HEAT repeat" evidence="5">
    <location>
        <begin position="815"/>
        <end position="979"/>
    </location>
</feature>
<dbReference type="Pfam" id="PF11715">
    <property type="entry name" value="Beta-prop_Nup120_160"/>
    <property type="match status" value="1"/>
</dbReference>
<dbReference type="InterPro" id="IPR056548">
    <property type="entry name" value="HEAT_Nup120"/>
</dbReference>
<dbReference type="GO" id="GO:0017056">
    <property type="term" value="F:structural constituent of nuclear pore"/>
    <property type="evidence" value="ECO:0007669"/>
    <property type="project" value="TreeGrafter"/>
</dbReference>
<reference evidence="8" key="2">
    <citation type="submission" date="2015-01" db="EMBL/GenBank/DDBJ databases">
        <title>Evolutionary Origins and Diversification of the Mycorrhizal Mutualists.</title>
        <authorList>
            <consortium name="DOE Joint Genome Institute"/>
            <consortium name="Mycorrhizal Genomics Consortium"/>
            <person name="Kohler A."/>
            <person name="Kuo A."/>
            <person name="Nagy L.G."/>
            <person name="Floudas D."/>
            <person name="Copeland A."/>
            <person name="Barry K.W."/>
            <person name="Cichocki N."/>
            <person name="Veneault-Fourrey C."/>
            <person name="LaButti K."/>
            <person name="Lindquist E.A."/>
            <person name="Lipzen A."/>
            <person name="Lundell T."/>
            <person name="Morin E."/>
            <person name="Murat C."/>
            <person name="Riley R."/>
            <person name="Ohm R."/>
            <person name="Sun H."/>
            <person name="Tunlid A."/>
            <person name="Henrissat B."/>
            <person name="Grigoriev I.V."/>
            <person name="Hibbett D.S."/>
            <person name="Martin F."/>
        </authorList>
    </citation>
    <scope>NUCLEOTIDE SEQUENCE [LARGE SCALE GENOMIC DNA]</scope>
    <source>
        <strain evidence="8">F 1598</strain>
    </source>
</reference>
<dbReference type="GO" id="GO:0005643">
    <property type="term" value="C:nuclear pore"/>
    <property type="evidence" value="ECO:0007669"/>
    <property type="project" value="TreeGrafter"/>
</dbReference>
<dbReference type="Pfam" id="PF23347">
    <property type="entry name" value="TPR_Nup160_C"/>
    <property type="match status" value="1"/>
</dbReference>
<keyword evidence="8" id="KW-1185">Reference proteome</keyword>
<evidence type="ECO:0000256" key="3">
    <source>
        <dbReference type="ARBA" id="ARBA00023242"/>
    </source>
</evidence>
<protein>
    <submittedName>
        <fullName evidence="7">Uncharacterized protein</fullName>
    </submittedName>
</protein>
<organism evidence="7 8">
    <name type="scientific">Piloderma croceum (strain F 1598)</name>
    <dbReference type="NCBI Taxonomy" id="765440"/>
    <lineage>
        <taxon>Eukaryota</taxon>
        <taxon>Fungi</taxon>
        <taxon>Dikarya</taxon>
        <taxon>Basidiomycota</taxon>
        <taxon>Agaricomycotina</taxon>
        <taxon>Agaricomycetes</taxon>
        <taxon>Agaricomycetidae</taxon>
        <taxon>Atheliales</taxon>
        <taxon>Atheliaceae</taxon>
        <taxon>Piloderma</taxon>
    </lineage>
</organism>
<dbReference type="PANTHER" id="PTHR21286:SF0">
    <property type="entry name" value="NUCLEAR PORE COMPLEX PROTEIN NUP160"/>
    <property type="match status" value="1"/>
</dbReference>